<evidence type="ECO:0000256" key="1">
    <source>
        <dbReference type="ARBA" id="ARBA00010923"/>
    </source>
</evidence>
<dbReference type="InterPro" id="IPR044946">
    <property type="entry name" value="Restrct_endonuc_typeI_TRD_sf"/>
</dbReference>
<dbReference type="OrthoDB" id="1691238at2"/>
<dbReference type="KEGG" id="psab:PSAB_10725"/>
<dbReference type="Proteomes" id="UP000019772">
    <property type="component" value="Chromosome"/>
</dbReference>
<dbReference type="GO" id="GO:0009307">
    <property type="term" value="P:DNA restriction-modification system"/>
    <property type="evidence" value="ECO:0007669"/>
    <property type="project" value="UniProtKB-KW"/>
</dbReference>
<dbReference type="PATRIC" id="fig|1268072.3.peg.2231"/>
<dbReference type="RefSeq" id="WP_025334609.1">
    <property type="nucleotide sequence ID" value="NZ_CP004078.1"/>
</dbReference>
<dbReference type="HOGENOM" id="CLU_896549_0_0_9"/>
<dbReference type="REBASE" id="81105">
    <property type="entry name" value="S.Psa27ORF10730P"/>
</dbReference>
<evidence type="ECO:0000259" key="4">
    <source>
        <dbReference type="Pfam" id="PF01420"/>
    </source>
</evidence>
<reference evidence="5 6" key="1">
    <citation type="journal article" date="2014" name="PLoS Genet.">
        <title>Comparative Genomic Analysis of N2-Fixing and Non-N2-Fixing Paenibacillus spp.: Organization, Evolution and Expression of the Nitrogen Fixation Genes.</title>
        <authorList>
            <person name="Xie J.B."/>
            <person name="Du Z."/>
            <person name="Bai L."/>
            <person name="Tian C."/>
            <person name="Zhang Y."/>
            <person name="Xie J.Y."/>
            <person name="Wang T."/>
            <person name="Liu X."/>
            <person name="Chen X."/>
            <person name="Cheng Q."/>
            <person name="Chen S."/>
            <person name="Li J."/>
        </authorList>
    </citation>
    <scope>NUCLEOTIDE SEQUENCE [LARGE SCALE GENOMIC DNA]</scope>
    <source>
        <strain evidence="5 6">T27</strain>
    </source>
</reference>
<dbReference type="Gene3D" id="3.90.220.20">
    <property type="entry name" value="DNA methylase specificity domains"/>
    <property type="match status" value="2"/>
</dbReference>
<protein>
    <recommendedName>
        <fullName evidence="4">Type I restriction modification DNA specificity domain-containing protein</fullName>
    </recommendedName>
</protein>
<dbReference type="InterPro" id="IPR000055">
    <property type="entry name" value="Restrct_endonuc_typeI_TRD"/>
</dbReference>
<keyword evidence="2" id="KW-0680">Restriction system</keyword>
<evidence type="ECO:0000256" key="3">
    <source>
        <dbReference type="ARBA" id="ARBA00023125"/>
    </source>
</evidence>
<dbReference type="EMBL" id="CP004078">
    <property type="protein sequence ID" value="AHV97075.1"/>
    <property type="molecule type" value="Genomic_DNA"/>
</dbReference>
<dbReference type="eggNOG" id="COG0732">
    <property type="taxonomic scope" value="Bacteria"/>
</dbReference>
<gene>
    <name evidence="5" type="ORF">PSAB_10725</name>
</gene>
<keyword evidence="6" id="KW-1185">Reference proteome</keyword>
<proteinExistence type="inferred from homology"/>
<evidence type="ECO:0000313" key="5">
    <source>
        <dbReference type="EMBL" id="AHV97075.1"/>
    </source>
</evidence>
<organism evidence="5 6">
    <name type="scientific">Paenibacillus sabinae T27</name>
    <dbReference type="NCBI Taxonomy" id="1268072"/>
    <lineage>
        <taxon>Bacteria</taxon>
        <taxon>Bacillati</taxon>
        <taxon>Bacillota</taxon>
        <taxon>Bacilli</taxon>
        <taxon>Bacillales</taxon>
        <taxon>Paenibacillaceae</taxon>
        <taxon>Paenibacillus</taxon>
    </lineage>
</organism>
<dbReference type="AlphaFoldDB" id="X4ZK44"/>
<name>X4ZK44_9BACL</name>
<evidence type="ECO:0000256" key="2">
    <source>
        <dbReference type="ARBA" id="ARBA00022747"/>
    </source>
</evidence>
<dbReference type="STRING" id="1268072.PSAB_10725"/>
<comment type="similarity">
    <text evidence="1">Belongs to the type-I restriction system S methylase family.</text>
</comment>
<evidence type="ECO:0000313" key="6">
    <source>
        <dbReference type="Proteomes" id="UP000019772"/>
    </source>
</evidence>
<keyword evidence="3" id="KW-0238">DNA-binding</keyword>
<feature type="domain" description="Type I restriction modification DNA specificity" evidence="4">
    <location>
        <begin position="165"/>
        <end position="308"/>
    </location>
</feature>
<dbReference type="SUPFAM" id="SSF116734">
    <property type="entry name" value="DNA methylase specificity domain"/>
    <property type="match status" value="2"/>
</dbReference>
<accession>X4ZK44</accession>
<dbReference type="Pfam" id="PF01420">
    <property type="entry name" value="Methylase_S"/>
    <property type="match status" value="2"/>
</dbReference>
<feature type="domain" description="Type I restriction modification DNA specificity" evidence="4">
    <location>
        <begin position="3"/>
        <end position="131"/>
    </location>
</feature>
<dbReference type="GO" id="GO:0003677">
    <property type="term" value="F:DNA binding"/>
    <property type="evidence" value="ECO:0007669"/>
    <property type="project" value="UniProtKB-KW"/>
</dbReference>
<sequence length="317" mass="36407">MLKKLSDLFDVRYGHSLELNRLKQCGSEGIPFVSRKMNDNGISAYVELIDGVEPNPAGELTCALSGNGVLSTFIQERPYYTGFHVACLSPRSPMTKQELLYYCVCIKANRYRYNYGRQANRSLKDILIPAPEQIPDWVNTYDVNAFDTANLPVTKEIHVDLDKANWQWFELQDLFEIKKGKRLTKANMLEGETPFIGSIDKNNGVSRFVGQEAIHEGNTITVNYNGSVAESFYQPKPFWASDDVNVLYPKFTLTQHIAMFIITLIREEKYRYNYGRKWHMERMRTSKIKLPIDANGNPDFTLMDNYIKSLNYSSAIC</sequence>